<comment type="caution">
    <text evidence="2">The sequence shown here is derived from an EMBL/GenBank/DDBJ whole genome shotgun (WGS) entry which is preliminary data.</text>
</comment>
<dbReference type="AlphaFoldDB" id="A0A1X0N364"/>
<dbReference type="InterPro" id="IPR036010">
    <property type="entry name" value="2Fe-2S_ferredoxin-like_sf"/>
</dbReference>
<protein>
    <submittedName>
        <fullName evidence="2">Ferredoxin</fullName>
    </submittedName>
</protein>
<dbReference type="RefSeq" id="WP_083184214.1">
    <property type="nucleotide sequence ID" value="NZ_CBCRZR010000008.1"/>
</dbReference>
<accession>A0A1X0N364</accession>
<keyword evidence="3" id="KW-1185">Reference proteome</keyword>
<evidence type="ECO:0000256" key="1">
    <source>
        <dbReference type="ARBA" id="ARBA00023002"/>
    </source>
</evidence>
<dbReference type="InterPro" id="IPR042204">
    <property type="entry name" value="2Fe-2S-bd_N"/>
</dbReference>
<dbReference type="GO" id="GO:0016491">
    <property type="term" value="F:oxidoreductase activity"/>
    <property type="evidence" value="ECO:0007669"/>
    <property type="project" value="UniProtKB-KW"/>
</dbReference>
<reference evidence="3" key="1">
    <citation type="submission" date="2017-02" db="EMBL/GenBank/DDBJ databases">
        <title>Pseudomonas floridae sp. nov., a novel pathogenic bacterial species isolated from tomato.</title>
        <authorList>
            <person name="Timilsina S."/>
            <person name="Vallad G.E."/>
            <person name="Jones J.B."/>
        </authorList>
    </citation>
    <scope>NUCLEOTIDE SEQUENCE [LARGE SCALE GENOMIC DNA]</scope>
    <source>
        <strain evidence="3">GEV388</strain>
    </source>
</reference>
<dbReference type="SUPFAM" id="SSF54292">
    <property type="entry name" value="2Fe-2S ferredoxin-like"/>
    <property type="match status" value="1"/>
</dbReference>
<dbReference type="Gene3D" id="3.10.20.440">
    <property type="entry name" value="2Fe-2S iron-sulphur cluster binding domain, sarcosine oxidase, alpha subunit, N-terminal domain"/>
    <property type="match status" value="1"/>
</dbReference>
<dbReference type="Proteomes" id="UP000192815">
    <property type="component" value="Unassembled WGS sequence"/>
</dbReference>
<gene>
    <name evidence="2" type="ORF">BZK31_17565</name>
</gene>
<dbReference type="GO" id="GO:0051536">
    <property type="term" value="F:iron-sulfur cluster binding"/>
    <property type="evidence" value="ECO:0007669"/>
    <property type="project" value="InterPro"/>
</dbReference>
<dbReference type="Pfam" id="PF13510">
    <property type="entry name" value="Fer2_4"/>
    <property type="match status" value="1"/>
</dbReference>
<dbReference type="OrthoDB" id="573392at2"/>
<dbReference type="EMBL" id="MUIO01000071">
    <property type="protein sequence ID" value="ORC57956.1"/>
    <property type="molecule type" value="Genomic_DNA"/>
</dbReference>
<dbReference type="STRING" id="1958950.BZK31_17565"/>
<evidence type="ECO:0000313" key="3">
    <source>
        <dbReference type="Proteomes" id="UP000192815"/>
    </source>
</evidence>
<name>A0A1X0N364_9PSED</name>
<evidence type="ECO:0000313" key="2">
    <source>
        <dbReference type="EMBL" id="ORC57956.1"/>
    </source>
</evidence>
<keyword evidence="1" id="KW-0560">Oxidoreductase</keyword>
<proteinExistence type="predicted"/>
<organism evidence="2 3">
    <name type="scientific">Pseudomonas floridensis</name>
    <dbReference type="NCBI Taxonomy" id="1958950"/>
    <lineage>
        <taxon>Bacteria</taxon>
        <taxon>Pseudomonadati</taxon>
        <taxon>Pseudomonadota</taxon>
        <taxon>Gammaproteobacteria</taxon>
        <taxon>Pseudomonadales</taxon>
        <taxon>Pseudomonadaceae</taxon>
        <taxon>Pseudomonas</taxon>
    </lineage>
</organism>
<sequence length="104" mass="11428">MALLKRLVERDRPALLFTLDGQPASGLLGDTLLTAVLTASEHLRGSDFSAEPRAGFCMMGACQDCWVRLGDGQRVRACSTLLEAGQVVSREPGRRMLRESDHER</sequence>